<organism evidence="1">
    <name type="scientific">freshwater metagenome</name>
    <dbReference type="NCBI Taxonomy" id="449393"/>
    <lineage>
        <taxon>unclassified sequences</taxon>
        <taxon>metagenomes</taxon>
        <taxon>ecological metagenomes</taxon>
    </lineage>
</organism>
<sequence>MRRQLLFYADKSIHLIFADGSDEDWGQGISGSIGEMTWEYFRIPGLNSYPTRFGVAVDRVKTEFVFFLDDEECILLTGVEQAIKFLNENRDHSCAGGMVGIAYRVGKRSRLQSKKLAVADWGRFSKNFSLTQDSFSERLLSVINRNRTANIFYQVHRTEIIKKFSSLSIFSSHSEKLFQIFEVLLSCSVISQGKWQMENYPYWFRYGGSISPPVTMPKFIDEDTAKMLADLIIELSEKKFYQVSAGFSQEEFMDELIYVILKRHGEFGKQFKIPGLERSKFSRVSEILLLTFLFQVLIKFKSNIKSYLFAVFPSVFERIYPSDRKRVSSYSKIHASNQPKVIAELATLDKLWSNYPDGLSKTQLKTELASL</sequence>
<gene>
    <name evidence="1" type="ORF">UFOPK2855_00824</name>
</gene>
<dbReference type="NCBIfam" id="TIGR04440">
    <property type="entry name" value="glyco_TIGR04440"/>
    <property type="match status" value="1"/>
</dbReference>
<protein>
    <submittedName>
        <fullName evidence="1">Unannotated protein</fullName>
    </submittedName>
</protein>
<accession>A0A6J6UX00</accession>
<dbReference type="AlphaFoldDB" id="A0A6J6UX00"/>
<evidence type="ECO:0000313" key="1">
    <source>
        <dbReference type="EMBL" id="CAB4763605.1"/>
    </source>
</evidence>
<dbReference type="InterPro" id="IPR031042">
    <property type="entry name" value="Glyco_TIGR04440"/>
</dbReference>
<dbReference type="EMBL" id="CAEZZK010000155">
    <property type="protein sequence ID" value="CAB4763605.1"/>
    <property type="molecule type" value="Genomic_DNA"/>
</dbReference>
<reference evidence="1" key="1">
    <citation type="submission" date="2020-05" db="EMBL/GenBank/DDBJ databases">
        <authorList>
            <person name="Chiriac C."/>
            <person name="Salcher M."/>
            <person name="Ghai R."/>
            <person name="Kavagutti S V."/>
        </authorList>
    </citation>
    <scope>NUCLEOTIDE SEQUENCE</scope>
</reference>
<proteinExistence type="predicted"/>
<name>A0A6J6UX00_9ZZZZ</name>